<organism evidence="1 2">
    <name type="scientific">Escherichia coli</name>
    <dbReference type="NCBI Taxonomy" id="562"/>
    <lineage>
        <taxon>Bacteria</taxon>
        <taxon>Pseudomonadati</taxon>
        <taxon>Pseudomonadota</taxon>
        <taxon>Gammaproteobacteria</taxon>
        <taxon>Enterobacterales</taxon>
        <taxon>Enterobacteriaceae</taxon>
        <taxon>Escherichia</taxon>
    </lineage>
</organism>
<name>A0A2X3LWG0_ECOLX</name>
<dbReference type="Proteomes" id="UP000250991">
    <property type="component" value="Unassembled WGS sequence"/>
</dbReference>
<sequence length="81" mass="9317">MTTTIRFVIGFCEVRLRFRQLSLCVQLGDLKGRFIDREQKIPALTSWLSFIFSSTIRPDTCGVIETFSARIFPSRVHGDCM</sequence>
<reference evidence="1 2" key="1">
    <citation type="submission" date="2018-06" db="EMBL/GenBank/DDBJ databases">
        <authorList>
            <consortium name="Pathogen Informatics"/>
            <person name="Doyle S."/>
        </authorList>
    </citation>
    <scope>NUCLEOTIDE SEQUENCE [LARGE SCALE GENOMIC DNA]</scope>
    <source>
        <strain evidence="1 2">NCTC8009</strain>
    </source>
</reference>
<evidence type="ECO:0000313" key="2">
    <source>
        <dbReference type="Proteomes" id="UP000250991"/>
    </source>
</evidence>
<gene>
    <name evidence="1" type="ORF">NCTC8009_04491</name>
</gene>
<evidence type="ECO:0000313" key="1">
    <source>
        <dbReference type="EMBL" id="SQD03990.1"/>
    </source>
</evidence>
<proteinExistence type="predicted"/>
<dbReference type="EMBL" id="UARW01000010">
    <property type="protein sequence ID" value="SQD03990.1"/>
    <property type="molecule type" value="Genomic_DNA"/>
</dbReference>
<protein>
    <submittedName>
        <fullName evidence="1">Uncharacterized protein</fullName>
    </submittedName>
</protein>
<dbReference type="AlphaFoldDB" id="A0A2X3LWG0"/>
<accession>A0A2X3LWG0</accession>